<accession>A0A6M3LML8</accession>
<evidence type="ECO:0000313" key="1">
    <source>
        <dbReference type="EMBL" id="QJA96220.1"/>
    </source>
</evidence>
<dbReference type="EMBL" id="MT143380">
    <property type="protein sequence ID" value="QJA96220.1"/>
    <property type="molecule type" value="Genomic_DNA"/>
</dbReference>
<proteinExistence type="predicted"/>
<protein>
    <submittedName>
        <fullName evidence="1">Uncharacterized protein</fullName>
    </submittedName>
</protein>
<reference evidence="1" key="1">
    <citation type="submission" date="2020-03" db="EMBL/GenBank/DDBJ databases">
        <title>The deep terrestrial virosphere.</title>
        <authorList>
            <person name="Holmfeldt K."/>
            <person name="Nilsson E."/>
            <person name="Simone D."/>
            <person name="Lopez-Fernandez M."/>
            <person name="Wu X."/>
            <person name="de Brujin I."/>
            <person name="Lundin D."/>
            <person name="Andersson A."/>
            <person name="Bertilsson S."/>
            <person name="Dopson M."/>
        </authorList>
    </citation>
    <scope>NUCLEOTIDE SEQUENCE</scope>
    <source>
        <strain evidence="1">MM415B04891</strain>
    </source>
</reference>
<name>A0A6M3LML8_9ZZZZ</name>
<dbReference type="AlphaFoldDB" id="A0A6M3LML8"/>
<sequence>MSHISRIEREKAYEMADLERMCKMSGGLYQFVRNQTNYKWFGTWVGNTPMPEGMTKEKLGKCDHVIKVRGAEYEIGVIEKKKQKAELVWDYWKNGGLPNVIGENGWKFNQDYDVFRVKQECIKRRLRWQEKRLEEGRVEITVHYN</sequence>
<gene>
    <name evidence="1" type="ORF">MM415B04891_0012</name>
</gene>
<organism evidence="1">
    <name type="scientific">viral metagenome</name>
    <dbReference type="NCBI Taxonomy" id="1070528"/>
    <lineage>
        <taxon>unclassified sequences</taxon>
        <taxon>metagenomes</taxon>
        <taxon>organismal metagenomes</taxon>
    </lineage>
</organism>